<organism evidence="1 3">
    <name type="scientific">Oryza meyeriana var. granulata</name>
    <dbReference type="NCBI Taxonomy" id="110450"/>
    <lineage>
        <taxon>Eukaryota</taxon>
        <taxon>Viridiplantae</taxon>
        <taxon>Streptophyta</taxon>
        <taxon>Embryophyta</taxon>
        <taxon>Tracheophyta</taxon>
        <taxon>Spermatophyta</taxon>
        <taxon>Magnoliopsida</taxon>
        <taxon>Liliopsida</taxon>
        <taxon>Poales</taxon>
        <taxon>Poaceae</taxon>
        <taxon>BOP clade</taxon>
        <taxon>Oryzoideae</taxon>
        <taxon>Oryzeae</taxon>
        <taxon>Oryzinae</taxon>
        <taxon>Oryza</taxon>
        <taxon>Oryza meyeriana</taxon>
    </lineage>
</organism>
<reference evidence="1 3" key="1">
    <citation type="submission" date="2019-11" db="EMBL/GenBank/DDBJ databases">
        <title>Whole genome sequence of Oryza granulata.</title>
        <authorList>
            <person name="Li W."/>
        </authorList>
    </citation>
    <scope>NUCLEOTIDE SEQUENCE [LARGE SCALE GENOMIC DNA]</scope>
    <source>
        <strain evidence="3">cv. Menghai</strain>
        <tissue evidence="1">Leaf</tissue>
    </source>
</reference>
<accession>A0A6G1FGU7</accession>
<evidence type="ECO:0000313" key="3">
    <source>
        <dbReference type="Proteomes" id="UP000479710"/>
    </source>
</evidence>
<name>A0A6G1FGU7_9ORYZ</name>
<dbReference type="AlphaFoldDB" id="A0A6G1FGU7"/>
<gene>
    <name evidence="1" type="ORF">E2562_038408</name>
    <name evidence="2" type="ORF">E2562_038410</name>
</gene>
<evidence type="ECO:0000313" key="1">
    <source>
        <dbReference type="EMBL" id="KAF0936053.1"/>
    </source>
</evidence>
<dbReference type="EMBL" id="SPHZ02000001">
    <property type="protein sequence ID" value="KAF0936053.1"/>
    <property type="molecule type" value="Genomic_DNA"/>
</dbReference>
<dbReference type="EMBL" id="SPHZ02000001">
    <property type="protein sequence ID" value="KAF0936055.1"/>
    <property type="molecule type" value="Genomic_DNA"/>
</dbReference>
<sequence>MLSQCRHVRPVSFVSALATATSSADASISTFDSDLDPESHGLADSTLLRSCMRASAVEGNLTAALDVLGCL</sequence>
<comment type="caution">
    <text evidence="1">The sequence shown here is derived from an EMBL/GenBank/DDBJ whole genome shotgun (WGS) entry which is preliminary data.</text>
</comment>
<dbReference type="Proteomes" id="UP000479710">
    <property type="component" value="Unassembled WGS sequence"/>
</dbReference>
<proteinExistence type="predicted"/>
<protein>
    <submittedName>
        <fullName evidence="1">Uncharacterized protein</fullName>
    </submittedName>
</protein>
<evidence type="ECO:0000313" key="2">
    <source>
        <dbReference type="EMBL" id="KAF0936055.1"/>
    </source>
</evidence>
<keyword evidence="3" id="KW-1185">Reference proteome</keyword>